<comment type="cofactor">
    <cofactor evidence="2">
        <name>Mg(2+)</name>
        <dbReference type="ChEBI" id="CHEBI:18420"/>
    </cofactor>
</comment>
<dbReference type="Gene3D" id="1.10.1520.10">
    <property type="entry name" value="Ribonuclease III domain"/>
    <property type="match status" value="2"/>
</dbReference>
<sequence>MGGPLTAAGGRGDGGAKAVEPLRPPPPPDPKTMARWYQLEALERAVRGNTLAFLETGSGKTLIAVMLLRAYAHRVRRPDSRRFAVFLVPTVVLVGQQARARVVEQHTDLVVKQFCGEMGVDFWDAATWRSQLEDGEVLVMTPQILLDNLRHSFFRLQDIALLIFDECHHARGNTPYACIFKEFYHPQLNSSASDPLPRIFGMSASLIYSKDLNPHNYSKQISEIENLMNSKHIEALDRKLHGSSLENAKQRISKLHHTFVYCLYNLGVWLAAKAAEVQSYEENSLSFWGETLDKNVEGFIRNYSEEVHRELSCFLKNADSQDGILTPKVHCLIRTLLQYSPVQTVNVEGEGSILKETVCLKACQELHAIGALTDSLLPELDVPCDEEPDIVVENKIEQPSYFPEEFVDNWRSFSRLGIYYCYKISLEGCPKTASPTDILLALKCDLGSDFTSSSFKLPGGQDNASVTMKYVGIIHLNQEQVIIARRFQTTILSFLIGDDHLEVSNGIKYFHEMQVPIGVVYLLLPLVSGRIDWCSMKFSSSPIYEANNKHMTHCHSCKDIDLLQTKDGPFCRCILKNSIVCTPHNNIFYVISGFLDLDANSCLPQHDGTVVTYKDYFKTRHGLTLTFENQPLLAGSKHVKVRNFLHNCYSKKEKEPGDRYSVELPPELCRIIMSPVSANNLHIFSYVPSIMFRIQCMLLSVKLKVQLGPTVQQFDVPILEALTTKKCQEEFSQESLETLGDSFLKYVTTRHLFSEYRLQHEGILTKMKKNLISNAALCQLACSSNLVGYIHAEEFNPRDWIIPCLDYDERGNKKISFLAPNGMYSQRKMSIKSKRIADSVEALIGAYLSTAGEKAAFLLMKSLGMNIEFHTEIPVERKISMKAEEFINVRSLEGMLGYKFNDSLLLLEALTHGSYQTSGPTSCYQRLEFLGDAILDHLFTEYYYSKYPDLSMGQNVDLSSLEIVAGDSKRRNPKTTK</sequence>
<evidence type="ECO:0000256" key="1">
    <source>
        <dbReference type="ARBA" id="ARBA00001936"/>
    </source>
</evidence>
<dbReference type="GO" id="GO:0005634">
    <property type="term" value="C:nucleus"/>
    <property type="evidence" value="ECO:0007669"/>
    <property type="project" value="TreeGrafter"/>
</dbReference>
<protein>
    <recommendedName>
        <fullName evidence="15">Dicer-like protein</fullName>
    </recommendedName>
</protein>
<dbReference type="PANTHER" id="PTHR14950:SF70">
    <property type="entry name" value="ENDORIBONUCLEASE DICER HOMOLOG 2"/>
    <property type="match status" value="1"/>
</dbReference>
<dbReference type="SMART" id="SM00535">
    <property type="entry name" value="RIBOc"/>
    <property type="match status" value="1"/>
</dbReference>
<dbReference type="Gene3D" id="3.40.50.300">
    <property type="entry name" value="P-loop containing nucleotide triphosphate hydrolases"/>
    <property type="match status" value="1"/>
</dbReference>
<dbReference type="PROSITE" id="PS50821">
    <property type="entry name" value="PAZ"/>
    <property type="match status" value="1"/>
</dbReference>
<evidence type="ECO:0000256" key="5">
    <source>
        <dbReference type="ARBA" id="ARBA00022741"/>
    </source>
</evidence>
<proteinExistence type="predicted"/>
<dbReference type="Gramene" id="ORUFI03G25020.3">
    <property type="protein sequence ID" value="ORUFI03G25020.3"/>
    <property type="gene ID" value="ORUFI03G25020"/>
</dbReference>
<dbReference type="Pfam" id="PF14622">
    <property type="entry name" value="Ribonucleas_3_3"/>
    <property type="match status" value="1"/>
</dbReference>
<accession>A0A0E0NXL8</accession>
<evidence type="ECO:0000313" key="14">
    <source>
        <dbReference type="Proteomes" id="UP000008022"/>
    </source>
</evidence>
<dbReference type="PROSITE" id="PS50142">
    <property type="entry name" value="RNASE_3_2"/>
    <property type="match status" value="2"/>
</dbReference>
<keyword evidence="14" id="KW-1185">Reference proteome</keyword>
<dbReference type="Proteomes" id="UP000008022">
    <property type="component" value="Unassembled WGS sequence"/>
</dbReference>
<comment type="cofactor">
    <cofactor evidence="1">
        <name>Mn(2+)</name>
        <dbReference type="ChEBI" id="CHEBI:29035"/>
    </cofactor>
</comment>
<evidence type="ECO:0000256" key="3">
    <source>
        <dbReference type="ARBA" id="ARBA00022722"/>
    </source>
</evidence>
<evidence type="ECO:0000259" key="12">
    <source>
        <dbReference type="PROSITE" id="PS51192"/>
    </source>
</evidence>
<evidence type="ECO:0000259" key="10">
    <source>
        <dbReference type="PROSITE" id="PS50142"/>
    </source>
</evidence>
<dbReference type="InterPro" id="IPR036085">
    <property type="entry name" value="PAZ_dom_sf"/>
</dbReference>
<evidence type="ECO:0000256" key="6">
    <source>
        <dbReference type="ARBA" id="ARBA00022759"/>
    </source>
</evidence>
<dbReference type="FunFam" id="3.40.50.300:FF:000705">
    <property type="entry name" value="Endoribonuclease dicer-like protein"/>
    <property type="match status" value="1"/>
</dbReference>
<dbReference type="SUPFAM" id="SSF52540">
    <property type="entry name" value="P-loop containing nucleoside triphosphate hydrolases"/>
    <property type="match status" value="1"/>
</dbReference>
<dbReference type="SMART" id="SM00487">
    <property type="entry name" value="DEXDc"/>
    <property type="match status" value="1"/>
</dbReference>
<dbReference type="InterPro" id="IPR027417">
    <property type="entry name" value="P-loop_NTPase"/>
</dbReference>
<dbReference type="GO" id="GO:0030422">
    <property type="term" value="P:siRNA processing"/>
    <property type="evidence" value="ECO:0007669"/>
    <property type="project" value="TreeGrafter"/>
</dbReference>
<evidence type="ECO:0000313" key="13">
    <source>
        <dbReference type="EnsemblPlants" id="ORUFI03G25020.3"/>
    </source>
</evidence>
<reference evidence="13" key="2">
    <citation type="submission" date="2015-06" db="UniProtKB">
        <authorList>
            <consortium name="EnsemblPlants"/>
        </authorList>
    </citation>
    <scope>IDENTIFICATION</scope>
</reference>
<feature type="compositionally biased region" description="Gly residues" evidence="9">
    <location>
        <begin position="1"/>
        <end position="15"/>
    </location>
</feature>
<dbReference type="Pfam" id="PF02170">
    <property type="entry name" value="PAZ"/>
    <property type="match status" value="1"/>
</dbReference>
<keyword evidence="6" id="KW-0255">Endonuclease</keyword>
<dbReference type="AlphaFoldDB" id="A0A0E0NXL8"/>
<dbReference type="SUPFAM" id="SSF101690">
    <property type="entry name" value="PAZ domain"/>
    <property type="match status" value="1"/>
</dbReference>
<organism evidence="13 14">
    <name type="scientific">Oryza rufipogon</name>
    <name type="common">Brownbeard rice</name>
    <name type="synonym">Asian wild rice</name>
    <dbReference type="NCBI Taxonomy" id="4529"/>
    <lineage>
        <taxon>Eukaryota</taxon>
        <taxon>Viridiplantae</taxon>
        <taxon>Streptophyta</taxon>
        <taxon>Embryophyta</taxon>
        <taxon>Tracheophyta</taxon>
        <taxon>Spermatophyta</taxon>
        <taxon>Magnoliopsida</taxon>
        <taxon>Liliopsida</taxon>
        <taxon>Poales</taxon>
        <taxon>Poaceae</taxon>
        <taxon>BOP clade</taxon>
        <taxon>Oryzoideae</taxon>
        <taxon>Oryzeae</taxon>
        <taxon>Oryzinae</taxon>
        <taxon>Oryza</taxon>
    </lineage>
</organism>
<dbReference type="GO" id="GO:0004525">
    <property type="term" value="F:ribonuclease III activity"/>
    <property type="evidence" value="ECO:0007669"/>
    <property type="project" value="InterPro"/>
</dbReference>
<evidence type="ECO:0000259" key="11">
    <source>
        <dbReference type="PROSITE" id="PS50821"/>
    </source>
</evidence>
<evidence type="ECO:0000256" key="7">
    <source>
        <dbReference type="ARBA" id="ARBA00022801"/>
    </source>
</evidence>
<keyword evidence="5" id="KW-0547">Nucleotide-binding</keyword>
<feature type="region of interest" description="Disordered" evidence="9">
    <location>
        <begin position="1"/>
        <end position="30"/>
    </location>
</feature>
<evidence type="ECO:0000256" key="8">
    <source>
        <dbReference type="ARBA" id="ARBA00023211"/>
    </source>
</evidence>
<evidence type="ECO:0000256" key="9">
    <source>
        <dbReference type="SAM" id="MobiDB-lite"/>
    </source>
</evidence>
<reference evidence="14" key="1">
    <citation type="submission" date="2013-06" db="EMBL/GenBank/DDBJ databases">
        <authorList>
            <person name="Zhao Q."/>
        </authorList>
    </citation>
    <scope>NUCLEOTIDE SEQUENCE</scope>
    <source>
        <strain evidence="14">cv. W1943</strain>
    </source>
</reference>
<keyword evidence="8" id="KW-0464">Manganese</keyword>
<feature type="domain" description="RNase III" evidence="10">
    <location>
        <begin position="720"/>
        <end position="852"/>
    </location>
</feature>
<dbReference type="InterPro" id="IPR000999">
    <property type="entry name" value="RNase_III_dom"/>
</dbReference>
<dbReference type="CDD" id="cd00593">
    <property type="entry name" value="RIBOc"/>
    <property type="match status" value="2"/>
</dbReference>
<dbReference type="InterPro" id="IPR003100">
    <property type="entry name" value="PAZ_dom"/>
</dbReference>
<evidence type="ECO:0000256" key="4">
    <source>
        <dbReference type="ARBA" id="ARBA00022737"/>
    </source>
</evidence>
<dbReference type="Pfam" id="PF00636">
    <property type="entry name" value="Ribonuclease_3"/>
    <property type="match status" value="1"/>
</dbReference>
<dbReference type="InterPro" id="IPR014001">
    <property type="entry name" value="Helicase_ATP-bd"/>
</dbReference>
<dbReference type="InterPro" id="IPR011545">
    <property type="entry name" value="DEAD/DEAH_box_helicase_dom"/>
</dbReference>
<dbReference type="GO" id="GO:0005524">
    <property type="term" value="F:ATP binding"/>
    <property type="evidence" value="ECO:0007669"/>
    <property type="project" value="InterPro"/>
</dbReference>
<dbReference type="EnsemblPlants" id="ORUFI03G25020.3">
    <property type="protein sequence ID" value="ORUFI03G25020.3"/>
    <property type="gene ID" value="ORUFI03G25020"/>
</dbReference>
<dbReference type="CDD" id="cd18034">
    <property type="entry name" value="DEXHc_dicer"/>
    <property type="match status" value="1"/>
</dbReference>
<feature type="domain" description="Helicase ATP-binding" evidence="12">
    <location>
        <begin position="41"/>
        <end position="224"/>
    </location>
</feature>
<keyword evidence="4" id="KW-0677">Repeat</keyword>
<dbReference type="FunFam" id="1.10.1520.10:FF:000013">
    <property type="entry name" value="Endoribonuclease Dicer homolog 2"/>
    <property type="match status" value="1"/>
</dbReference>
<dbReference type="Pfam" id="PF00270">
    <property type="entry name" value="DEAD"/>
    <property type="match status" value="1"/>
</dbReference>
<dbReference type="PROSITE" id="PS00517">
    <property type="entry name" value="RNASE_3_1"/>
    <property type="match status" value="1"/>
</dbReference>
<keyword evidence="7" id="KW-0378">Hydrolase</keyword>
<dbReference type="GO" id="GO:0003723">
    <property type="term" value="F:RNA binding"/>
    <property type="evidence" value="ECO:0007669"/>
    <property type="project" value="InterPro"/>
</dbReference>
<dbReference type="CDD" id="cd02844">
    <property type="entry name" value="PAZ_CAF_like"/>
    <property type="match status" value="1"/>
</dbReference>
<dbReference type="SUPFAM" id="SSF69065">
    <property type="entry name" value="RNase III domain-like"/>
    <property type="match status" value="2"/>
</dbReference>
<feature type="domain" description="RNase III" evidence="10">
    <location>
        <begin position="889"/>
        <end position="954"/>
    </location>
</feature>
<feature type="domain" description="PAZ" evidence="11">
    <location>
        <begin position="558"/>
        <end position="673"/>
    </location>
</feature>
<dbReference type="PROSITE" id="PS51192">
    <property type="entry name" value="HELICASE_ATP_BIND_1"/>
    <property type="match status" value="1"/>
</dbReference>
<name>A0A0E0NXL8_ORYRU</name>
<dbReference type="FunFam" id="2.170.260.10:FF:000007">
    <property type="entry name" value="Dicer-like 105"/>
    <property type="match status" value="1"/>
</dbReference>
<dbReference type="SMART" id="SM00949">
    <property type="entry name" value="PAZ"/>
    <property type="match status" value="1"/>
</dbReference>
<dbReference type="Gene3D" id="2.170.260.10">
    <property type="entry name" value="paz domain"/>
    <property type="match status" value="1"/>
</dbReference>
<dbReference type="GO" id="GO:0005737">
    <property type="term" value="C:cytoplasm"/>
    <property type="evidence" value="ECO:0007669"/>
    <property type="project" value="TreeGrafter"/>
</dbReference>
<evidence type="ECO:0008006" key="15">
    <source>
        <dbReference type="Google" id="ProtNLM"/>
    </source>
</evidence>
<dbReference type="PANTHER" id="PTHR14950">
    <property type="entry name" value="DICER-RELATED"/>
    <property type="match status" value="1"/>
</dbReference>
<dbReference type="InterPro" id="IPR036389">
    <property type="entry name" value="RNase_III_sf"/>
</dbReference>
<keyword evidence="3" id="KW-0540">Nuclease</keyword>
<evidence type="ECO:0000256" key="2">
    <source>
        <dbReference type="ARBA" id="ARBA00001946"/>
    </source>
</evidence>